<gene>
    <name evidence="1" type="ORF">METZ01_LOCUS440689</name>
</gene>
<proteinExistence type="predicted"/>
<accession>A0A382YYC3</accession>
<feature type="non-terminal residue" evidence="1">
    <location>
        <position position="74"/>
    </location>
</feature>
<dbReference type="EMBL" id="UINC01179243">
    <property type="protein sequence ID" value="SVD87835.1"/>
    <property type="molecule type" value="Genomic_DNA"/>
</dbReference>
<protein>
    <submittedName>
        <fullName evidence="1">Uncharacterized protein</fullName>
    </submittedName>
</protein>
<sequence length="74" mass="8408">MYVGTQYLGTSKVEMEFLVRHGVTHFDATVDDMKPETLIRHKEEAAAHGVKLEMVHIKPMDSIPMAADPQRQKD</sequence>
<name>A0A382YYC3_9ZZZZ</name>
<dbReference type="AlphaFoldDB" id="A0A382YYC3"/>
<organism evidence="1">
    <name type="scientific">marine metagenome</name>
    <dbReference type="NCBI Taxonomy" id="408172"/>
    <lineage>
        <taxon>unclassified sequences</taxon>
        <taxon>metagenomes</taxon>
        <taxon>ecological metagenomes</taxon>
    </lineage>
</organism>
<evidence type="ECO:0000313" key="1">
    <source>
        <dbReference type="EMBL" id="SVD87835.1"/>
    </source>
</evidence>
<reference evidence="1" key="1">
    <citation type="submission" date="2018-05" db="EMBL/GenBank/DDBJ databases">
        <authorList>
            <person name="Lanie J.A."/>
            <person name="Ng W.-L."/>
            <person name="Kazmierczak K.M."/>
            <person name="Andrzejewski T.M."/>
            <person name="Davidsen T.M."/>
            <person name="Wayne K.J."/>
            <person name="Tettelin H."/>
            <person name="Glass J.I."/>
            <person name="Rusch D."/>
            <person name="Podicherti R."/>
            <person name="Tsui H.-C.T."/>
            <person name="Winkler M.E."/>
        </authorList>
    </citation>
    <scope>NUCLEOTIDE SEQUENCE</scope>
</reference>